<evidence type="ECO:0000313" key="2">
    <source>
        <dbReference type="Proteomes" id="UP000199125"/>
    </source>
</evidence>
<sequence length="151" mass="16530">MIAGKEPGQEPGILTCENLLDDWLDPEWWDSVDAEAAKDVTVLGYDSGKKTHSTLGIFAGYRHQWSNNVVGGVEASYIHSSDYDAARIMGQAGYAFGRVLPYLSLGYDFEEKGAAYGVGIDAALTNRLIGGLVYSKSEDTDRIEARLGWKF</sequence>
<dbReference type="EMBL" id="FNXG01000002">
    <property type="protein sequence ID" value="SEH87584.1"/>
    <property type="molecule type" value="Genomic_DNA"/>
</dbReference>
<gene>
    <name evidence="1" type="ORF">SAMN04488075_1568</name>
</gene>
<evidence type="ECO:0000313" key="1">
    <source>
        <dbReference type="EMBL" id="SEH87584.1"/>
    </source>
</evidence>
<dbReference type="AlphaFoldDB" id="A0A1H6LS04"/>
<dbReference type="InterPro" id="IPR011250">
    <property type="entry name" value="OMP/PagP_B-barrel"/>
</dbReference>
<evidence type="ECO:0008006" key="3">
    <source>
        <dbReference type="Google" id="ProtNLM"/>
    </source>
</evidence>
<proteinExistence type="predicted"/>
<dbReference type="SUPFAM" id="SSF56925">
    <property type="entry name" value="OMPA-like"/>
    <property type="match status" value="1"/>
</dbReference>
<protein>
    <recommendedName>
        <fullName evidence="3">Outer membrane autotransporter barrel domain-containing protein</fullName>
    </recommendedName>
</protein>
<accession>A0A1H6LS04</accession>
<keyword evidence="2" id="KW-1185">Reference proteome</keyword>
<name>A0A1H6LS04_9RHOB</name>
<dbReference type="STRING" id="65735.SAMN04488075_1568"/>
<dbReference type="Proteomes" id="UP000199125">
    <property type="component" value="Unassembled WGS sequence"/>
</dbReference>
<reference evidence="2" key="1">
    <citation type="submission" date="2016-10" db="EMBL/GenBank/DDBJ databases">
        <authorList>
            <person name="Varghese N."/>
            <person name="Submissions S."/>
        </authorList>
    </citation>
    <scope>NUCLEOTIDE SEQUENCE [LARGE SCALE GENOMIC DNA]</scope>
    <source>
        <strain evidence="2">DSM 11593</strain>
    </source>
</reference>
<organism evidence="1 2">
    <name type="scientific">Paracoccus alkenifer</name>
    <dbReference type="NCBI Taxonomy" id="65735"/>
    <lineage>
        <taxon>Bacteria</taxon>
        <taxon>Pseudomonadati</taxon>
        <taxon>Pseudomonadota</taxon>
        <taxon>Alphaproteobacteria</taxon>
        <taxon>Rhodobacterales</taxon>
        <taxon>Paracoccaceae</taxon>
        <taxon>Paracoccus</taxon>
    </lineage>
</organism>